<dbReference type="AlphaFoldDB" id="A0A428UW30"/>
<dbReference type="GO" id="GO:0004553">
    <property type="term" value="F:hydrolase activity, hydrolyzing O-glycosyl compounds"/>
    <property type="evidence" value="ECO:0007669"/>
    <property type="project" value="InterPro"/>
</dbReference>
<protein>
    <recommendedName>
        <fullName evidence="7">Beta-xylosidase C-terminal Concanavalin A-like domain-containing protein</fullName>
    </recommendedName>
</protein>
<organism evidence="8 9">
    <name type="scientific">Fusarium ambrosium</name>
    <dbReference type="NCBI Taxonomy" id="131363"/>
    <lineage>
        <taxon>Eukaryota</taxon>
        <taxon>Fungi</taxon>
        <taxon>Dikarya</taxon>
        <taxon>Ascomycota</taxon>
        <taxon>Pezizomycotina</taxon>
        <taxon>Sordariomycetes</taxon>
        <taxon>Hypocreomycetidae</taxon>
        <taxon>Hypocreales</taxon>
        <taxon>Nectriaceae</taxon>
        <taxon>Fusarium</taxon>
        <taxon>Fusarium solani species complex</taxon>
    </lineage>
</organism>
<dbReference type="Gene3D" id="2.115.10.20">
    <property type="entry name" value="Glycosyl hydrolase domain, family 43"/>
    <property type="match status" value="1"/>
</dbReference>
<feature type="active site" description="Proton donor" evidence="4">
    <location>
        <position position="211"/>
    </location>
</feature>
<evidence type="ECO:0000256" key="6">
    <source>
        <dbReference type="RuleBase" id="RU361187"/>
    </source>
</evidence>
<evidence type="ECO:0000256" key="2">
    <source>
        <dbReference type="ARBA" id="ARBA00022801"/>
    </source>
</evidence>
<evidence type="ECO:0000256" key="1">
    <source>
        <dbReference type="ARBA" id="ARBA00009865"/>
    </source>
</evidence>
<feature type="domain" description="Beta-xylosidase C-terminal Concanavalin A-like" evidence="7">
    <location>
        <begin position="347"/>
        <end position="537"/>
    </location>
</feature>
<feature type="active site" description="Proton acceptor" evidence="4">
    <location>
        <position position="14"/>
    </location>
</feature>
<dbReference type="GO" id="GO:0005975">
    <property type="term" value="P:carbohydrate metabolic process"/>
    <property type="evidence" value="ECO:0007669"/>
    <property type="project" value="InterPro"/>
</dbReference>
<evidence type="ECO:0000313" key="9">
    <source>
        <dbReference type="Proteomes" id="UP000288429"/>
    </source>
</evidence>
<comment type="caution">
    <text evidence="8">The sequence shown here is derived from an EMBL/GenBank/DDBJ whole genome shotgun (WGS) entry which is preliminary data.</text>
</comment>
<comment type="similarity">
    <text evidence="1 6">Belongs to the glycosyl hydrolase 43 family.</text>
</comment>
<dbReference type="Pfam" id="PF17851">
    <property type="entry name" value="GH43_C2"/>
    <property type="match status" value="1"/>
</dbReference>
<dbReference type="SUPFAM" id="SSF49899">
    <property type="entry name" value="Concanavalin A-like lectins/glucanases"/>
    <property type="match status" value="1"/>
</dbReference>
<feature type="site" description="Important for catalytic activity, responsible for pKa modulation of the active site Glu and correct orientation of both the proton donor and substrate" evidence="5">
    <location>
        <position position="154"/>
    </location>
</feature>
<dbReference type="InterPro" id="IPR023296">
    <property type="entry name" value="Glyco_hydro_beta-prop_sf"/>
</dbReference>
<sequence length="556" mass="62122">MGDSNPIIPGFAPDPSVVRIDDTFYLINSSFHIFPGLPIFASKDLLSWKHISNAINRPSQLSLSTATTRLHHLDGPPSDVIVETGGLWAPTIRHHRGRTYVICTNVCHVDPELKPGEELHPSETVETKNFIIFTDDILSGNWSDPVYVDFWGIDPDLFFDDDGRVFIAGCLWSRDLKEEPTIHGIEININTGEHLAPPRLMWTGSSKITPEGPHIYKRDGWYYLLIAEGGTFEGHQLSAARSRDLWGPYEDCPNNPVLAPSPGSSGYKYIQHNGHGDLVRDTQGNWWLVCLAVRKDQQGRFGMGRETFLTPVQWPTGDSWPVIQQPIESFPATGKQDNIPDRSNPTVDLVYLRDPDLRAYQISDDAQQVTIRASSTDLSEPSAAVSFLGRRQRSLNGGDTAVLIVDPVKSSSSVIAGLAYFKDEHRYARVFYDFSDLSIYFEVKNAGRAKAISNRVQVFSLKEMRNPTDAFSIYFRLMYSESGLDFTYMIEGHGAGDTDLNSAGNIDILDLTDRDFTGPCVGVFATNNKGDATYECTFKDISICVKQSFDYYPKPL</sequence>
<dbReference type="PANTHER" id="PTHR42812">
    <property type="entry name" value="BETA-XYLOSIDASE"/>
    <property type="match status" value="1"/>
</dbReference>
<dbReference type="Gene3D" id="2.60.120.200">
    <property type="match status" value="1"/>
</dbReference>
<proteinExistence type="inferred from homology"/>
<evidence type="ECO:0000256" key="3">
    <source>
        <dbReference type="ARBA" id="ARBA00023295"/>
    </source>
</evidence>
<dbReference type="PANTHER" id="PTHR42812:SF12">
    <property type="entry name" value="BETA-XYLOSIDASE-RELATED"/>
    <property type="match status" value="1"/>
</dbReference>
<evidence type="ECO:0000259" key="7">
    <source>
        <dbReference type="Pfam" id="PF17851"/>
    </source>
</evidence>
<dbReference type="Proteomes" id="UP000288429">
    <property type="component" value="Unassembled WGS sequence"/>
</dbReference>
<accession>A0A428UW30</accession>
<evidence type="ECO:0000256" key="4">
    <source>
        <dbReference type="PIRSR" id="PIRSR606710-1"/>
    </source>
</evidence>
<name>A0A428UW30_9HYPO</name>
<dbReference type="EMBL" id="NIZV01000022">
    <property type="protein sequence ID" value="RSM18456.1"/>
    <property type="molecule type" value="Genomic_DNA"/>
</dbReference>
<reference evidence="8 9" key="1">
    <citation type="submission" date="2017-06" db="EMBL/GenBank/DDBJ databases">
        <title>Cmopartive genomic analysis of Ambrosia Fusariam Clade fungi.</title>
        <authorList>
            <person name="Stajich J.E."/>
            <person name="Carrillo J."/>
            <person name="Kijimoto T."/>
            <person name="Eskalen A."/>
            <person name="O'Donnell K."/>
            <person name="Kasson M."/>
        </authorList>
    </citation>
    <scope>NUCLEOTIDE SEQUENCE [LARGE SCALE GENOMIC DNA]</scope>
    <source>
        <strain evidence="8 9">NRRL 20438</strain>
    </source>
</reference>
<dbReference type="CDD" id="cd18617">
    <property type="entry name" value="GH43_XynB-like"/>
    <property type="match status" value="1"/>
</dbReference>
<evidence type="ECO:0000313" key="8">
    <source>
        <dbReference type="EMBL" id="RSM18456.1"/>
    </source>
</evidence>
<dbReference type="InterPro" id="IPR041542">
    <property type="entry name" value="GH43_C2"/>
</dbReference>
<dbReference type="InterPro" id="IPR006710">
    <property type="entry name" value="Glyco_hydro_43"/>
</dbReference>
<dbReference type="SUPFAM" id="SSF75005">
    <property type="entry name" value="Arabinanase/levansucrase/invertase"/>
    <property type="match status" value="1"/>
</dbReference>
<keyword evidence="3 6" id="KW-0326">Glycosidase</keyword>
<gene>
    <name evidence="8" type="ORF">CDV31_002781</name>
</gene>
<evidence type="ECO:0000256" key="5">
    <source>
        <dbReference type="PIRSR" id="PIRSR606710-2"/>
    </source>
</evidence>
<keyword evidence="2 6" id="KW-0378">Hydrolase</keyword>
<dbReference type="InterPro" id="IPR051795">
    <property type="entry name" value="Glycosyl_Hydrlase_43"/>
</dbReference>
<dbReference type="InterPro" id="IPR013320">
    <property type="entry name" value="ConA-like_dom_sf"/>
</dbReference>
<dbReference type="Pfam" id="PF04616">
    <property type="entry name" value="Glyco_hydro_43"/>
    <property type="match status" value="1"/>
</dbReference>
<keyword evidence="9" id="KW-1185">Reference proteome</keyword>